<feature type="compositionally biased region" description="Polar residues" evidence="3">
    <location>
        <begin position="327"/>
        <end position="338"/>
    </location>
</feature>
<feature type="repeat" description="ANK" evidence="2">
    <location>
        <begin position="94"/>
        <end position="126"/>
    </location>
</feature>
<evidence type="ECO:0000256" key="1">
    <source>
        <dbReference type="ARBA" id="ARBA00022737"/>
    </source>
</evidence>
<reference evidence="4" key="1">
    <citation type="submission" date="2022-01" db="EMBL/GenBank/DDBJ databases">
        <authorList>
            <person name="King R."/>
        </authorList>
    </citation>
    <scope>NUCLEOTIDE SEQUENCE</scope>
</reference>
<evidence type="ECO:0008006" key="6">
    <source>
        <dbReference type="Google" id="ProtNLM"/>
    </source>
</evidence>
<evidence type="ECO:0000256" key="2">
    <source>
        <dbReference type="PROSITE-ProRule" id="PRU00023"/>
    </source>
</evidence>
<dbReference type="FunFam" id="1.25.40.20:FF:000198">
    <property type="entry name" value="Myosin binding subunit, isoform P"/>
    <property type="match status" value="1"/>
</dbReference>
<keyword evidence="5" id="KW-1185">Reference proteome</keyword>
<evidence type="ECO:0000256" key="3">
    <source>
        <dbReference type="SAM" id="MobiDB-lite"/>
    </source>
</evidence>
<feature type="compositionally biased region" description="Basic and acidic residues" evidence="3">
    <location>
        <begin position="340"/>
        <end position="349"/>
    </location>
</feature>
<dbReference type="InterPro" id="IPR051226">
    <property type="entry name" value="PP1_Regulatory_Subunit"/>
</dbReference>
<organism evidence="4 5">
    <name type="scientific">Psylliodes chrysocephalus</name>
    <dbReference type="NCBI Taxonomy" id="3402493"/>
    <lineage>
        <taxon>Eukaryota</taxon>
        <taxon>Metazoa</taxon>
        <taxon>Ecdysozoa</taxon>
        <taxon>Arthropoda</taxon>
        <taxon>Hexapoda</taxon>
        <taxon>Insecta</taxon>
        <taxon>Pterygota</taxon>
        <taxon>Neoptera</taxon>
        <taxon>Endopterygota</taxon>
        <taxon>Coleoptera</taxon>
        <taxon>Polyphaga</taxon>
        <taxon>Cucujiformia</taxon>
        <taxon>Chrysomeloidea</taxon>
        <taxon>Chrysomelidae</taxon>
        <taxon>Galerucinae</taxon>
        <taxon>Alticini</taxon>
        <taxon>Psylliodes</taxon>
    </lineage>
</organism>
<dbReference type="InterPro" id="IPR036770">
    <property type="entry name" value="Ankyrin_rpt-contain_sf"/>
</dbReference>
<feature type="region of interest" description="Disordered" evidence="3">
    <location>
        <begin position="392"/>
        <end position="413"/>
    </location>
</feature>
<dbReference type="PANTHER" id="PTHR24179">
    <property type="entry name" value="PROTEIN PHOSPHATASE 1 REGULATORY SUBUNIT 12"/>
    <property type="match status" value="1"/>
</dbReference>
<dbReference type="SMART" id="SM00248">
    <property type="entry name" value="ANK"/>
    <property type="match status" value="5"/>
</dbReference>
<proteinExistence type="predicted"/>
<dbReference type="SUPFAM" id="SSF48403">
    <property type="entry name" value="Ankyrin repeat"/>
    <property type="match status" value="1"/>
</dbReference>
<dbReference type="Proteomes" id="UP001153636">
    <property type="component" value="Chromosome 9"/>
</dbReference>
<accession>A0A9P0DFI1</accession>
<evidence type="ECO:0000313" key="4">
    <source>
        <dbReference type="EMBL" id="CAH1115422.1"/>
    </source>
</evidence>
<dbReference type="OrthoDB" id="19014at2759"/>
<evidence type="ECO:0000313" key="5">
    <source>
        <dbReference type="Proteomes" id="UP001153636"/>
    </source>
</evidence>
<dbReference type="Pfam" id="PF12796">
    <property type="entry name" value="Ank_2"/>
    <property type="match status" value="2"/>
</dbReference>
<dbReference type="Gene3D" id="1.25.40.20">
    <property type="entry name" value="Ankyrin repeat-containing domain"/>
    <property type="match status" value="2"/>
</dbReference>
<name>A0A9P0DFI1_9CUCU</name>
<protein>
    <recommendedName>
        <fullName evidence="6">Protein phosphatase 1 regulatory subunit 16A</fullName>
    </recommendedName>
</protein>
<dbReference type="PROSITE" id="PS50297">
    <property type="entry name" value="ANK_REP_REGION"/>
    <property type="match status" value="4"/>
</dbReference>
<dbReference type="EMBL" id="OV651821">
    <property type="protein sequence ID" value="CAH1115422.1"/>
    <property type="molecule type" value="Genomic_DNA"/>
</dbReference>
<feature type="region of interest" description="Disordered" evidence="3">
    <location>
        <begin position="316"/>
        <end position="349"/>
    </location>
</feature>
<dbReference type="GO" id="GO:0017020">
    <property type="term" value="F:myosin phosphatase regulator activity"/>
    <property type="evidence" value="ECO:0007669"/>
    <property type="project" value="TreeGrafter"/>
</dbReference>
<dbReference type="PANTHER" id="PTHR24179:SF29">
    <property type="entry name" value="LD46604P"/>
    <property type="match status" value="1"/>
</dbReference>
<sequence>MEHQQLIEEMPIVERMSTQDRLSLARKRRTLQLKFWISKEKEHGKKNGKQPKSNKRGICFNDSVVLLEAAARNDIDEVRRLLMKGVSPDSCNEDGLTALHQCCIDDNESMLLLLLEYGANVNSEDSEKWTPLHAAATCGHLKLVRILITKGANLLAVNADGNMPYDICEDDTALDYIESEMAKRGVTQQLIDDTRAATEKQMLTDLKKIAAAGGNLDYYDAQGATPLHIAAANGYVSVVEFLLECGVRTDVKDKDEWQPSHAAACWGHPEVLELLAQFGANLNAKNKHDETPSDICEDPEIKDRILELRTEQEIKKQAEAKRKVRRSQSNTRAQSVRRTSLRDKGLTARRDAVEEARLRLQAESNCLENIESGTPYNPNSIPKSILNNNHLSDLNLSNNDDDNNVPAPSVNGSNLQLIEDRRAPEGKDNDSIEEVGSIKENSYTTDVNGKVTVHVVVTINGNGTLADLKKQRMQIRNNSNDTNEFNLASPIGSIAETEISSDQPSTDILRLTGDTMDENIEYSKPRRCCNLM</sequence>
<gene>
    <name evidence="4" type="ORF">PSYICH_LOCUS15330</name>
</gene>
<keyword evidence="1" id="KW-0677">Repeat</keyword>
<dbReference type="GO" id="GO:0005737">
    <property type="term" value="C:cytoplasm"/>
    <property type="evidence" value="ECO:0007669"/>
    <property type="project" value="TreeGrafter"/>
</dbReference>
<feature type="repeat" description="ANK" evidence="2">
    <location>
        <begin position="255"/>
        <end position="287"/>
    </location>
</feature>
<dbReference type="GO" id="GO:0004857">
    <property type="term" value="F:enzyme inhibitor activity"/>
    <property type="evidence" value="ECO:0007669"/>
    <property type="project" value="TreeGrafter"/>
</dbReference>
<dbReference type="AlphaFoldDB" id="A0A9P0DFI1"/>
<dbReference type="PROSITE" id="PS50088">
    <property type="entry name" value="ANK_REPEAT"/>
    <property type="match status" value="4"/>
</dbReference>
<dbReference type="InterPro" id="IPR002110">
    <property type="entry name" value="Ankyrin_rpt"/>
</dbReference>
<feature type="repeat" description="ANK" evidence="2">
    <location>
        <begin position="222"/>
        <end position="254"/>
    </location>
</feature>
<keyword evidence="2" id="KW-0040">ANK repeat</keyword>
<dbReference type="PRINTS" id="PR01415">
    <property type="entry name" value="ANKYRIN"/>
</dbReference>
<feature type="repeat" description="ANK" evidence="2">
    <location>
        <begin position="127"/>
        <end position="159"/>
    </location>
</feature>